<keyword evidence="3" id="KW-1185">Reference proteome</keyword>
<dbReference type="InterPro" id="IPR001296">
    <property type="entry name" value="Glyco_trans_1"/>
</dbReference>
<evidence type="ECO:0000313" key="3">
    <source>
        <dbReference type="Proteomes" id="UP001196870"/>
    </source>
</evidence>
<comment type="caution">
    <text evidence="2">The sequence shown here is derived from an EMBL/GenBank/DDBJ whole genome shotgun (WGS) entry which is preliminary data.</text>
</comment>
<proteinExistence type="predicted"/>
<protein>
    <submittedName>
        <fullName evidence="2">Glycosyltransferase family 4 protein</fullName>
    </submittedName>
</protein>
<feature type="domain" description="Glycosyl transferase family 1" evidence="1">
    <location>
        <begin position="246"/>
        <end position="320"/>
    </location>
</feature>
<dbReference type="EMBL" id="JAAGBB010000069">
    <property type="protein sequence ID" value="MBR0668809.1"/>
    <property type="molecule type" value="Genomic_DNA"/>
</dbReference>
<evidence type="ECO:0000259" key="1">
    <source>
        <dbReference type="Pfam" id="PF00534"/>
    </source>
</evidence>
<dbReference type="Gene3D" id="3.40.50.2000">
    <property type="entry name" value="Glycogen Phosphorylase B"/>
    <property type="match status" value="1"/>
</dbReference>
<dbReference type="Proteomes" id="UP001196870">
    <property type="component" value="Unassembled WGS sequence"/>
</dbReference>
<dbReference type="Pfam" id="PF00534">
    <property type="entry name" value="Glycos_transf_1"/>
    <property type="match status" value="1"/>
</dbReference>
<dbReference type="RefSeq" id="WP_211856907.1">
    <property type="nucleotide sequence ID" value="NZ_JAAGBB010000069.1"/>
</dbReference>
<dbReference type="SUPFAM" id="SSF53756">
    <property type="entry name" value="UDP-Glycosyltransferase/glycogen phosphorylase"/>
    <property type="match status" value="1"/>
</dbReference>
<organism evidence="2 3">
    <name type="scientific">Plastoroseomonas hellenica</name>
    <dbReference type="NCBI Taxonomy" id="2687306"/>
    <lineage>
        <taxon>Bacteria</taxon>
        <taxon>Pseudomonadati</taxon>
        <taxon>Pseudomonadota</taxon>
        <taxon>Alphaproteobacteria</taxon>
        <taxon>Acetobacterales</taxon>
        <taxon>Acetobacteraceae</taxon>
        <taxon>Plastoroseomonas</taxon>
    </lineage>
</organism>
<accession>A0ABS5F8B0</accession>
<dbReference type="CDD" id="cd03801">
    <property type="entry name" value="GT4_PimA-like"/>
    <property type="match status" value="1"/>
</dbReference>
<gene>
    <name evidence="2" type="ORF">GXW71_30955</name>
</gene>
<sequence length="405" mass="43300">MSALHRLWRLLPPHLRREALFSLMAAIAPRPAAAVPEASLPITVAGYFRAPSGLGEGTRRLADMLEAAGVPVHRADLTAVMRQGPPGPPPELPADGPGTLILHVNGPMVPWSMRALGRRAVAGKRVFAFWNWELPKLAADWDRGYRFVHGILASSDFVADAVRRPGGPPVATVPYYIPDPEPASITRADLGLPEHAFLALSIFDASSSVERKNPVAAIRAHRQAFGDRADRVLVLKTYKTGMGGAAWAEVLAEAAGAPNIRILDREMSRQEVWGLIRLSDVFVSLHRSEGIGLSPAESMRLGRPVIATGWSGNMDFMDAASAMLVGYRLIPAQDLRGTYSVPGAVWAEPDVAEAAACLTTLAEDPVRRLALAEAGRRRVAHLTAPLCGRHALEALGLAGGGSRPG</sequence>
<name>A0ABS5F8B0_9PROT</name>
<reference evidence="3" key="1">
    <citation type="journal article" date="2021" name="Syst. Appl. Microbiol.">
        <title>Roseomonas hellenica sp. nov., isolated from roots of wild-growing Alkanna tinctoria.</title>
        <authorList>
            <person name="Rat A."/>
            <person name="Naranjo H.D."/>
            <person name="Lebbe L."/>
            <person name="Cnockaert M."/>
            <person name="Krigas N."/>
            <person name="Grigoriadou K."/>
            <person name="Maloupa E."/>
            <person name="Willems A."/>
        </authorList>
    </citation>
    <scope>NUCLEOTIDE SEQUENCE [LARGE SCALE GENOMIC DNA]</scope>
    <source>
        <strain evidence="3">LMG 31523</strain>
    </source>
</reference>
<evidence type="ECO:0000313" key="2">
    <source>
        <dbReference type="EMBL" id="MBR0668809.1"/>
    </source>
</evidence>
<dbReference type="PANTHER" id="PTHR46656:SF3">
    <property type="entry name" value="PUTATIVE-RELATED"/>
    <property type="match status" value="1"/>
</dbReference>
<dbReference type="PANTHER" id="PTHR46656">
    <property type="entry name" value="PUTATIVE-RELATED"/>
    <property type="match status" value="1"/>
</dbReference>